<dbReference type="GO" id="GO:0003677">
    <property type="term" value="F:DNA binding"/>
    <property type="evidence" value="ECO:0007669"/>
    <property type="project" value="InterPro"/>
</dbReference>
<reference evidence="7" key="1">
    <citation type="submission" date="2021-01" db="EMBL/GenBank/DDBJ databases">
        <title>Marivirga aurantiaca sp. nov., isolated from intertidal surface sediments.</title>
        <authorList>
            <person name="Zhang M."/>
        </authorList>
    </citation>
    <scope>NUCLEOTIDE SEQUENCE</scope>
    <source>
        <strain evidence="7">S37H4</strain>
    </source>
</reference>
<keyword evidence="2" id="KW-0805">Transcription regulation</keyword>
<sequence length="169" mass="19927">MNEECRAVFPVYLEFKDEIQRYILKKVKSREVAEDLTSQLALKLHSMCEKLKEVRNLRAWLYRVASNVVIDYFRDEQKKQSQSIVDDLSQDEREEFFYIAVENCVLKLLEQLPDKYKVAVRMSDLEGISQKEIAVKLNISYSAAKMRVQRGRESLKSMFYECCSCITED</sequence>
<dbReference type="GO" id="GO:0006352">
    <property type="term" value="P:DNA-templated transcription initiation"/>
    <property type="evidence" value="ECO:0007669"/>
    <property type="project" value="InterPro"/>
</dbReference>
<dbReference type="Gene3D" id="1.10.10.10">
    <property type="entry name" value="Winged helix-like DNA-binding domain superfamily/Winged helix DNA-binding domain"/>
    <property type="match status" value="1"/>
</dbReference>
<keyword evidence="3" id="KW-0731">Sigma factor</keyword>
<evidence type="ECO:0000256" key="1">
    <source>
        <dbReference type="ARBA" id="ARBA00010641"/>
    </source>
</evidence>
<name>A0A934WYP9_9BACT</name>
<dbReference type="InterPro" id="IPR039425">
    <property type="entry name" value="RNA_pol_sigma-70-like"/>
</dbReference>
<dbReference type="CDD" id="cd06171">
    <property type="entry name" value="Sigma70_r4"/>
    <property type="match status" value="1"/>
</dbReference>
<dbReference type="InterPro" id="IPR013325">
    <property type="entry name" value="RNA_pol_sigma_r2"/>
</dbReference>
<comment type="similarity">
    <text evidence="1">Belongs to the sigma-70 factor family. ECF subfamily.</text>
</comment>
<gene>
    <name evidence="7" type="ORF">JKA74_11315</name>
</gene>
<dbReference type="SUPFAM" id="SSF88946">
    <property type="entry name" value="Sigma2 domain of RNA polymerase sigma factors"/>
    <property type="match status" value="1"/>
</dbReference>
<dbReference type="Pfam" id="PF08281">
    <property type="entry name" value="Sigma70_r4_2"/>
    <property type="match status" value="1"/>
</dbReference>
<dbReference type="Gene3D" id="1.10.1740.10">
    <property type="match status" value="1"/>
</dbReference>
<evidence type="ECO:0000259" key="6">
    <source>
        <dbReference type="Pfam" id="PF08281"/>
    </source>
</evidence>
<evidence type="ECO:0000256" key="2">
    <source>
        <dbReference type="ARBA" id="ARBA00023015"/>
    </source>
</evidence>
<feature type="domain" description="RNA polymerase sigma-70 region 2" evidence="5">
    <location>
        <begin position="12"/>
        <end position="78"/>
    </location>
</feature>
<evidence type="ECO:0000313" key="8">
    <source>
        <dbReference type="Proteomes" id="UP000611723"/>
    </source>
</evidence>
<evidence type="ECO:0000313" key="7">
    <source>
        <dbReference type="EMBL" id="MBK6265628.1"/>
    </source>
</evidence>
<evidence type="ECO:0000259" key="5">
    <source>
        <dbReference type="Pfam" id="PF04542"/>
    </source>
</evidence>
<dbReference type="AlphaFoldDB" id="A0A934WYP9"/>
<dbReference type="InterPro" id="IPR014284">
    <property type="entry name" value="RNA_pol_sigma-70_dom"/>
</dbReference>
<evidence type="ECO:0000256" key="4">
    <source>
        <dbReference type="ARBA" id="ARBA00023163"/>
    </source>
</evidence>
<dbReference type="GO" id="GO:0016987">
    <property type="term" value="F:sigma factor activity"/>
    <property type="evidence" value="ECO:0007669"/>
    <property type="project" value="UniProtKB-KW"/>
</dbReference>
<proteinExistence type="inferred from homology"/>
<dbReference type="InterPro" id="IPR013324">
    <property type="entry name" value="RNA_pol_sigma_r3/r4-like"/>
</dbReference>
<organism evidence="7 8">
    <name type="scientific">Marivirga aurantiaca</name>
    <dbReference type="NCBI Taxonomy" id="2802615"/>
    <lineage>
        <taxon>Bacteria</taxon>
        <taxon>Pseudomonadati</taxon>
        <taxon>Bacteroidota</taxon>
        <taxon>Cytophagia</taxon>
        <taxon>Cytophagales</taxon>
        <taxon>Marivirgaceae</taxon>
        <taxon>Marivirga</taxon>
    </lineage>
</organism>
<comment type="caution">
    <text evidence="7">The sequence shown here is derived from an EMBL/GenBank/DDBJ whole genome shotgun (WGS) entry which is preliminary data.</text>
</comment>
<dbReference type="InterPro" id="IPR007627">
    <property type="entry name" value="RNA_pol_sigma70_r2"/>
</dbReference>
<dbReference type="NCBIfam" id="TIGR02937">
    <property type="entry name" value="sigma70-ECF"/>
    <property type="match status" value="1"/>
</dbReference>
<dbReference type="PANTHER" id="PTHR43133:SF62">
    <property type="entry name" value="RNA POLYMERASE SIGMA FACTOR SIGZ"/>
    <property type="match status" value="1"/>
</dbReference>
<dbReference type="InterPro" id="IPR013249">
    <property type="entry name" value="RNA_pol_sigma70_r4_t2"/>
</dbReference>
<dbReference type="PANTHER" id="PTHR43133">
    <property type="entry name" value="RNA POLYMERASE ECF-TYPE SIGMA FACTO"/>
    <property type="match status" value="1"/>
</dbReference>
<dbReference type="Pfam" id="PF04542">
    <property type="entry name" value="Sigma70_r2"/>
    <property type="match status" value="1"/>
</dbReference>
<dbReference type="InterPro" id="IPR036388">
    <property type="entry name" value="WH-like_DNA-bd_sf"/>
</dbReference>
<protein>
    <submittedName>
        <fullName evidence="7">Sigma-70 family RNA polymerase sigma factor</fullName>
    </submittedName>
</protein>
<dbReference type="SUPFAM" id="SSF88659">
    <property type="entry name" value="Sigma3 and sigma4 domains of RNA polymerase sigma factors"/>
    <property type="match status" value="1"/>
</dbReference>
<keyword evidence="4" id="KW-0804">Transcription</keyword>
<evidence type="ECO:0000256" key="3">
    <source>
        <dbReference type="ARBA" id="ARBA00023082"/>
    </source>
</evidence>
<dbReference type="EMBL" id="JAEQBW010000004">
    <property type="protein sequence ID" value="MBK6265628.1"/>
    <property type="molecule type" value="Genomic_DNA"/>
</dbReference>
<dbReference type="Proteomes" id="UP000611723">
    <property type="component" value="Unassembled WGS sequence"/>
</dbReference>
<feature type="domain" description="RNA polymerase sigma factor 70 region 4 type 2" evidence="6">
    <location>
        <begin position="103"/>
        <end position="155"/>
    </location>
</feature>
<accession>A0A934WYP9</accession>
<dbReference type="RefSeq" id="WP_201431304.1">
    <property type="nucleotide sequence ID" value="NZ_JAEQBW010000004.1"/>
</dbReference>
<keyword evidence="8" id="KW-1185">Reference proteome</keyword>